<dbReference type="VEuPathDB" id="FungiDB:BO71DRAFT_384349"/>
<sequence>MACPVELPSHAQSNPNSRLNTRATLGGQVIPIQGDVGSKEGCAKLVEQISQSESRIDLLVNSAGLPGAINYPAWNPQDPNAVEKGLWESVDDDYFTATNNVNINGIYFTTVGFLPLLRKSPAPSVIVIASLAGLANQRAMGTIGHAVSKASIHLSKLLAGRFHEIRIRVNFILPGIFPSEMTTTDSTSSHDTLNAFAVKAAKRCSAGRAGNPEEIVGPCLMLSARAGGYMNGTVVIIEGGRSMGTSINDGLRMPDDTYVN</sequence>
<dbReference type="PANTHER" id="PTHR43618">
    <property type="entry name" value="7-ALPHA-HYDROXYSTEROID DEHYDROGENASE"/>
    <property type="match status" value="1"/>
</dbReference>
<dbReference type="InterPro" id="IPR036291">
    <property type="entry name" value="NAD(P)-bd_dom_sf"/>
</dbReference>
<organism evidence="4 5">
    <name type="scientific">Aspergillus ellipticus CBS 707.79</name>
    <dbReference type="NCBI Taxonomy" id="1448320"/>
    <lineage>
        <taxon>Eukaryota</taxon>
        <taxon>Fungi</taxon>
        <taxon>Dikarya</taxon>
        <taxon>Ascomycota</taxon>
        <taxon>Pezizomycotina</taxon>
        <taxon>Eurotiomycetes</taxon>
        <taxon>Eurotiomycetidae</taxon>
        <taxon>Eurotiales</taxon>
        <taxon>Aspergillaceae</taxon>
        <taxon>Aspergillus</taxon>
        <taxon>Aspergillus subgen. Circumdati</taxon>
    </lineage>
</organism>
<dbReference type="AlphaFoldDB" id="A0A319D3M0"/>
<dbReference type="InterPro" id="IPR002347">
    <property type="entry name" value="SDR_fam"/>
</dbReference>
<comment type="similarity">
    <text evidence="1">Belongs to the short-chain dehydrogenases/reductases (SDR) family.</text>
</comment>
<evidence type="ECO:0000313" key="5">
    <source>
        <dbReference type="Proteomes" id="UP000247810"/>
    </source>
</evidence>
<dbReference type="InterPro" id="IPR052178">
    <property type="entry name" value="Sec_Metab_Biosynth_SDR"/>
</dbReference>
<evidence type="ECO:0000256" key="3">
    <source>
        <dbReference type="ARBA" id="ARBA00023002"/>
    </source>
</evidence>
<dbReference type="Gene3D" id="3.40.50.720">
    <property type="entry name" value="NAD(P)-binding Rossmann-like Domain"/>
    <property type="match status" value="1"/>
</dbReference>
<keyword evidence="2" id="KW-0521">NADP</keyword>
<dbReference type="Proteomes" id="UP000247810">
    <property type="component" value="Unassembled WGS sequence"/>
</dbReference>
<dbReference type="GO" id="GO:0016491">
    <property type="term" value="F:oxidoreductase activity"/>
    <property type="evidence" value="ECO:0007669"/>
    <property type="project" value="UniProtKB-KW"/>
</dbReference>
<proteinExistence type="inferred from homology"/>
<dbReference type="PRINTS" id="PR00081">
    <property type="entry name" value="GDHRDH"/>
</dbReference>
<evidence type="ECO:0000313" key="4">
    <source>
        <dbReference type="EMBL" id="PYH92065.1"/>
    </source>
</evidence>
<dbReference type="STRING" id="1448320.A0A319D3M0"/>
<dbReference type="Pfam" id="PF13561">
    <property type="entry name" value="adh_short_C2"/>
    <property type="match status" value="1"/>
</dbReference>
<dbReference type="PANTHER" id="PTHR43618:SF4">
    <property type="entry name" value="SHORT CHAIN DEHYDROGENASE_REDUCTASE FAMILY (AFU_ORTHOLOGUE AFUA_7G04540)"/>
    <property type="match status" value="1"/>
</dbReference>
<gene>
    <name evidence="4" type="ORF">BO71DRAFT_384349</name>
</gene>
<dbReference type="EMBL" id="KZ825927">
    <property type="protein sequence ID" value="PYH92065.1"/>
    <property type="molecule type" value="Genomic_DNA"/>
</dbReference>
<dbReference type="OrthoDB" id="3819888at2759"/>
<accession>A0A319D3M0</accession>
<name>A0A319D3M0_9EURO</name>
<evidence type="ECO:0000256" key="2">
    <source>
        <dbReference type="ARBA" id="ARBA00022857"/>
    </source>
</evidence>
<evidence type="ECO:0000256" key="1">
    <source>
        <dbReference type="ARBA" id="ARBA00006484"/>
    </source>
</evidence>
<keyword evidence="3" id="KW-0560">Oxidoreductase</keyword>
<reference evidence="4 5" key="1">
    <citation type="submission" date="2018-02" db="EMBL/GenBank/DDBJ databases">
        <title>The genomes of Aspergillus section Nigri reveals drivers in fungal speciation.</title>
        <authorList>
            <consortium name="DOE Joint Genome Institute"/>
            <person name="Vesth T.C."/>
            <person name="Nybo J."/>
            <person name="Theobald S."/>
            <person name="Brandl J."/>
            <person name="Frisvad J.C."/>
            <person name="Nielsen K.F."/>
            <person name="Lyhne E.K."/>
            <person name="Kogle M.E."/>
            <person name="Kuo A."/>
            <person name="Riley R."/>
            <person name="Clum A."/>
            <person name="Nolan M."/>
            <person name="Lipzen A."/>
            <person name="Salamov A."/>
            <person name="Henrissat B."/>
            <person name="Wiebenga A."/>
            <person name="De vries R.P."/>
            <person name="Grigoriev I.V."/>
            <person name="Mortensen U.H."/>
            <person name="Andersen M.R."/>
            <person name="Baker S.E."/>
        </authorList>
    </citation>
    <scope>NUCLEOTIDE SEQUENCE [LARGE SCALE GENOMIC DNA]</scope>
    <source>
        <strain evidence="4 5">CBS 707.79</strain>
    </source>
</reference>
<protein>
    <submittedName>
        <fullName evidence="4">NAD(P)-binding protein</fullName>
    </submittedName>
</protein>
<keyword evidence="5" id="KW-1185">Reference proteome</keyword>
<dbReference type="SUPFAM" id="SSF51735">
    <property type="entry name" value="NAD(P)-binding Rossmann-fold domains"/>
    <property type="match status" value="1"/>
</dbReference>